<dbReference type="GO" id="GO:0140825">
    <property type="term" value="F:lactoperoxidase activity"/>
    <property type="evidence" value="ECO:0007669"/>
    <property type="project" value="UniProtKB-EC"/>
</dbReference>
<feature type="disulfide bond" evidence="18">
    <location>
        <begin position="72"/>
        <end position="77"/>
    </location>
</feature>
<reference evidence="21" key="1">
    <citation type="submission" date="2022-04" db="EMBL/GenBank/DDBJ databases">
        <title>Carnegiea gigantea Genome sequencing and assembly v2.</title>
        <authorList>
            <person name="Copetti D."/>
            <person name="Sanderson M.J."/>
            <person name="Burquez A."/>
            <person name="Wojciechowski M.F."/>
        </authorList>
    </citation>
    <scope>NUCLEOTIDE SEQUENCE</scope>
    <source>
        <strain evidence="21">SGP5-SGP5p</strain>
        <tissue evidence="21">Aerial part</tissue>
    </source>
</reference>
<evidence type="ECO:0000256" key="2">
    <source>
        <dbReference type="ARBA" id="ARBA00002322"/>
    </source>
</evidence>
<dbReference type="InterPro" id="IPR019794">
    <property type="entry name" value="Peroxidases_AS"/>
</dbReference>
<feature type="active site" description="Proton acceptor" evidence="14">
    <location>
        <position position="70"/>
    </location>
</feature>
<comment type="cofactor">
    <cofactor evidence="16 19">
        <name>Ca(2+)</name>
        <dbReference type="ChEBI" id="CHEBI:29108"/>
    </cofactor>
    <text evidence="16 19">Binds 2 calcium ions per subunit.</text>
</comment>
<dbReference type="SUPFAM" id="SSF48113">
    <property type="entry name" value="Heme-dependent peroxidases"/>
    <property type="match status" value="1"/>
</dbReference>
<dbReference type="PRINTS" id="PR00461">
    <property type="entry name" value="PLPEROXIDASE"/>
</dbReference>
<dbReference type="PRINTS" id="PR00458">
    <property type="entry name" value="PEROXIDASE"/>
</dbReference>
<dbReference type="PANTHER" id="PTHR31517:SF59">
    <property type="entry name" value="PEROXIDASE"/>
    <property type="match status" value="1"/>
</dbReference>
<feature type="binding site" evidence="16">
    <location>
        <position position="194"/>
    </location>
    <ligand>
        <name>Ca(2+)</name>
        <dbReference type="ChEBI" id="CHEBI:29108"/>
        <label>2</label>
    </ligand>
</feature>
<gene>
    <name evidence="21" type="ORF">Cgig2_000891</name>
</gene>
<feature type="site" description="Transition state stabilizer" evidence="17">
    <location>
        <position position="66"/>
    </location>
</feature>
<keyword evidence="11 16" id="KW-0408">Iron</keyword>
<comment type="function">
    <text evidence="2">Removal of H(2)O(2), oxidation of toxic reductants, biosynthesis and degradation of lignin, suberization, auxin catabolism, response to environmental stresses such as wounding, pathogen attack and oxidative stress. These functions might be dependent on each isozyme/isoform in each plant tissue.</text>
</comment>
<dbReference type="InterPro" id="IPR033905">
    <property type="entry name" value="Secretory_peroxidase"/>
</dbReference>
<feature type="disulfide bond" evidence="18">
    <location>
        <begin position="37"/>
        <end position="115"/>
    </location>
</feature>
<dbReference type="Proteomes" id="UP001153076">
    <property type="component" value="Unassembled WGS sequence"/>
</dbReference>
<feature type="binding site" evidence="16">
    <location>
        <position position="89"/>
    </location>
    <ligand>
        <name>Ca(2+)</name>
        <dbReference type="ChEBI" id="CHEBI:29108"/>
        <label>1</label>
    </ligand>
</feature>
<evidence type="ECO:0000256" key="12">
    <source>
        <dbReference type="ARBA" id="ARBA00023157"/>
    </source>
</evidence>
<keyword evidence="9 16" id="KW-0106">Calcium</keyword>
<comment type="catalytic activity">
    <reaction evidence="1 19">
        <text>2 a phenolic donor + H2O2 = 2 a phenolic radical donor + 2 H2O</text>
        <dbReference type="Rhea" id="RHEA:56136"/>
        <dbReference type="ChEBI" id="CHEBI:15377"/>
        <dbReference type="ChEBI" id="CHEBI:16240"/>
        <dbReference type="ChEBI" id="CHEBI:139520"/>
        <dbReference type="ChEBI" id="CHEBI:139521"/>
        <dbReference type="EC" id="1.11.1.7"/>
    </reaction>
</comment>
<keyword evidence="5 19" id="KW-0575">Peroxidase</keyword>
<feature type="binding site" evidence="16">
    <location>
        <position position="71"/>
    </location>
    <ligand>
        <name>Ca(2+)</name>
        <dbReference type="ChEBI" id="CHEBI:29108"/>
        <label>1</label>
    </ligand>
</feature>
<dbReference type="PROSITE" id="PS50873">
    <property type="entry name" value="PEROXIDASE_4"/>
    <property type="match status" value="1"/>
</dbReference>
<comment type="similarity">
    <text evidence="19">Belongs to the peroxidase family. Classical plant (class III) peroxidase subfamily.</text>
</comment>
<feature type="binding site" evidence="16">
    <location>
        <position position="245"/>
    </location>
    <ligand>
        <name>Ca(2+)</name>
        <dbReference type="ChEBI" id="CHEBI:29108"/>
        <label>2</label>
    </ligand>
</feature>
<evidence type="ECO:0000256" key="6">
    <source>
        <dbReference type="ARBA" id="ARBA00022617"/>
    </source>
</evidence>
<evidence type="ECO:0000256" key="1">
    <source>
        <dbReference type="ARBA" id="ARBA00000189"/>
    </source>
</evidence>
<name>A0A9Q1JLI0_9CARY</name>
<feature type="binding site" evidence="16">
    <location>
        <position position="78"/>
    </location>
    <ligand>
        <name>Ca(2+)</name>
        <dbReference type="ChEBI" id="CHEBI:29108"/>
        <label>1</label>
    </ligand>
</feature>
<evidence type="ECO:0000256" key="14">
    <source>
        <dbReference type="PIRSR" id="PIRSR600823-1"/>
    </source>
</evidence>
<feature type="chain" id="PRO_5040535971" description="Peroxidase" evidence="19">
    <location>
        <begin position="27"/>
        <end position="326"/>
    </location>
</feature>
<feature type="binding site" evidence="15">
    <location>
        <position position="163"/>
    </location>
    <ligand>
        <name>substrate</name>
    </ligand>
</feature>
<feature type="binding site" description="axial binding residue" evidence="16">
    <location>
        <position position="193"/>
    </location>
    <ligand>
        <name>heme b</name>
        <dbReference type="ChEBI" id="CHEBI:60344"/>
    </ligand>
    <ligandPart>
        <name>Fe</name>
        <dbReference type="ChEBI" id="CHEBI:18248"/>
    </ligandPart>
</feature>
<comment type="subcellular location">
    <subcellularLocation>
        <location evidence="19">Secreted</location>
    </subcellularLocation>
</comment>
<keyword evidence="10 19" id="KW-0560">Oxidoreductase</keyword>
<evidence type="ECO:0000256" key="5">
    <source>
        <dbReference type="ARBA" id="ARBA00022559"/>
    </source>
</evidence>
<dbReference type="GO" id="GO:0006979">
    <property type="term" value="P:response to oxidative stress"/>
    <property type="evidence" value="ECO:0007669"/>
    <property type="project" value="UniProtKB-UniRule"/>
</dbReference>
<evidence type="ECO:0000256" key="9">
    <source>
        <dbReference type="ARBA" id="ARBA00022837"/>
    </source>
</evidence>
<protein>
    <recommendedName>
        <fullName evidence="3 19">Peroxidase</fullName>
        <ecNumber evidence="3 19">1.11.1.7</ecNumber>
    </recommendedName>
</protein>
<dbReference type="InterPro" id="IPR002016">
    <property type="entry name" value="Haem_peroxidase"/>
</dbReference>
<evidence type="ECO:0000259" key="20">
    <source>
        <dbReference type="PROSITE" id="PS50873"/>
    </source>
</evidence>
<keyword evidence="22" id="KW-1185">Reference proteome</keyword>
<dbReference type="FunFam" id="1.10.420.10:FF:000007">
    <property type="entry name" value="Peroxidase"/>
    <property type="match status" value="1"/>
</dbReference>
<dbReference type="EMBL" id="JAKOGI010001049">
    <property type="protein sequence ID" value="KAJ8428119.1"/>
    <property type="molecule type" value="Genomic_DNA"/>
</dbReference>
<keyword evidence="4 19" id="KW-0964">Secreted</keyword>
<comment type="cofactor">
    <cofactor evidence="16 19">
        <name>heme b</name>
        <dbReference type="ChEBI" id="CHEBI:60344"/>
    </cofactor>
    <text evidence="16 19">Binds 1 heme b (iron(II)-protoporphyrin IX) group per subunit.</text>
</comment>
<dbReference type="PANTHER" id="PTHR31517">
    <property type="match status" value="1"/>
</dbReference>
<feature type="binding site" evidence="16">
    <location>
        <position position="76"/>
    </location>
    <ligand>
        <name>Ca(2+)</name>
        <dbReference type="ChEBI" id="CHEBI:29108"/>
        <label>1</label>
    </ligand>
</feature>
<sequence>MACKNPSIPATAIALLVMTLVGQCYGQLQAGYYNGKCGQIDVEGLVFRVVKAIYIRNPLIVGGLVRMTFHDCFVRGCDASVLLDGPNTEKTAFPNLSLVGFEIIDAIKDTVEKFCPEVVSCADIIAIAGRVVVFLAGGKWYNVETGRRDGRISIAQEANENLPSPRIPVPVAIDLFARWGLDVEDFVLLLGAHTVGFARCSSFQDRLYNHRNTGHSDSSMSPALVQLLRRRCPRNPRFDNAVFLDQTPGSGLVFDNGFFKAIRAHKGVLQIDQDLALDFRTKDIVKTFANTQEFLSKFGKAMVKMGRIGVLTGNQGEVRKHCRLVN</sequence>
<evidence type="ECO:0000256" key="8">
    <source>
        <dbReference type="ARBA" id="ARBA00022729"/>
    </source>
</evidence>
<feature type="domain" description="Plant heme peroxidase family profile" evidence="20">
    <location>
        <begin position="27"/>
        <end position="326"/>
    </location>
</feature>
<dbReference type="GO" id="GO:0046872">
    <property type="term" value="F:metal ion binding"/>
    <property type="evidence" value="ECO:0007669"/>
    <property type="project" value="UniProtKB-UniRule"/>
</dbReference>
<comment type="caution">
    <text evidence="21">The sequence shown here is derived from an EMBL/GenBank/DDBJ whole genome shotgun (WGS) entry which is preliminary data.</text>
</comment>
<keyword evidence="8 19" id="KW-0732">Signal</keyword>
<evidence type="ECO:0000256" key="19">
    <source>
        <dbReference type="RuleBase" id="RU362060"/>
    </source>
</evidence>
<evidence type="ECO:0000256" key="10">
    <source>
        <dbReference type="ARBA" id="ARBA00023002"/>
    </source>
</evidence>
<dbReference type="GO" id="GO:0020037">
    <property type="term" value="F:heme binding"/>
    <property type="evidence" value="ECO:0007669"/>
    <property type="project" value="UniProtKB-UniRule"/>
</dbReference>
<dbReference type="InterPro" id="IPR010255">
    <property type="entry name" value="Haem_peroxidase_sf"/>
</dbReference>
<evidence type="ECO:0000256" key="11">
    <source>
        <dbReference type="ARBA" id="ARBA00023004"/>
    </source>
</evidence>
<accession>A0A9Q1JLI0</accession>
<dbReference type="CDD" id="cd00693">
    <property type="entry name" value="secretory_peroxidase"/>
    <property type="match status" value="1"/>
</dbReference>
<feature type="disulfide bond" evidence="18">
    <location>
        <begin position="121"/>
        <end position="322"/>
    </location>
</feature>
<dbReference type="Pfam" id="PF00141">
    <property type="entry name" value="peroxidase"/>
    <property type="match status" value="1"/>
</dbReference>
<feature type="disulfide bond" evidence="18">
    <location>
        <begin position="200"/>
        <end position="232"/>
    </location>
</feature>
<dbReference type="GO" id="GO:0005576">
    <property type="term" value="C:extracellular region"/>
    <property type="evidence" value="ECO:0007669"/>
    <property type="project" value="UniProtKB-SubCell"/>
</dbReference>
<evidence type="ECO:0000256" key="17">
    <source>
        <dbReference type="PIRSR" id="PIRSR600823-4"/>
    </source>
</evidence>
<feature type="binding site" evidence="16">
    <location>
        <position position="255"/>
    </location>
    <ligand>
        <name>Ca(2+)</name>
        <dbReference type="ChEBI" id="CHEBI:29108"/>
        <label>2</label>
    </ligand>
</feature>
<evidence type="ECO:0000256" key="4">
    <source>
        <dbReference type="ARBA" id="ARBA00022525"/>
    </source>
</evidence>
<evidence type="ECO:0000256" key="13">
    <source>
        <dbReference type="ARBA" id="ARBA00023324"/>
    </source>
</evidence>
<keyword evidence="7 16" id="KW-0479">Metal-binding</keyword>
<feature type="binding site" evidence="16">
    <location>
        <position position="74"/>
    </location>
    <ligand>
        <name>Ca(2+)</name>
        <dbReference type="ChEBI" id="CHEBI:29108"/>
        <label>1</label>
    </ligand>
</feature>
<keyword evidence="13 19" id="KW-0376">Hydrogen peroxide</keyword>
<feature type="binding site" evidence="16">
    <location>
        <position position="80"/>
    </location>
    <ligand>
        <name>Ca(2+)</name>
        <dbReference type="ChEBI" id="CHEBI:29108"/>
        <label>1</label>
    </ligand>
</feature>
<evidence type="ECO:0000256" key="18">
    <source>
        <dbReference type="PIRSR" id="PIRSR600823-5"/>
    </source>
</evidence>
<organism evidence="21 22">
    <name type="scientific">Carnegiea gigantea</name>
    <dbReference type="NCBI Taxonomy" id="171969"/>
    <lineage>
        <taxon>Eukaryota</taxon>
        <taxon>Viridiplantae</taxon>
        <taxon>Streptophyta</taxon>
        <taxon>Embryophyta</taxon>
        <taxon>Tracheophyta</taxon>
        <taxon>Spermatophyta</taxon>
        <taxon>Magnoliopsida</taxon>
        <taxon>eudicotyledons</taxon>
        <taxon>Gunneridae</taxon>
        <taxon>Pentapetalae</taxon>
        <taxon>Caryophyllales</taxon>
        <taxon>Cactineae</taxon>
        <taxon>Cactaceae</taxon>
        <taxon>Cactoideae</taxon>
        <taxon>Echinocereeae</taxon>
        <taxon>Carnegiea</taxon>
    </lineage>
</organism>
<keyword evidence="12 18" id="KW-1015">Disulfide bond</keyword>
<dbReference type="Gene3D" id="1.10.520.10">
    <property type="match status" value="1"/>
</dbReference>
<evidence type="ECO:0000256" key="16">
    <source>
        <dbReference type="PIRSR" id="PIRSR600823-3"/>
    </source>
</evidence>
<dbReference type="Gene3D" id="1.10.420.10">
    <property type="entry name" value="Peroxidase, domain 2"/>
    <property type="match status" value="1"/>
</dbReference>
<keyword evidence="6 19" id="KW-0349">Heme</keyword>
<dbReference type="InterPro" id="IPR000823">
    <property type="entry name" value="Peroxidase_pln"/>
</dbReference>
<proteinExistence type="inferred from homology"/>
<evidence type="ECO:0000256" key="15">
    <source>
        <dbReference type="PIRSR" id="PIRSR600823-2"/>
    </source>
</evidence>
<dbReference type="GO" id="GO:0042744">
    <property type="term" value="P:hydrogen peroxide catabolic process"/>
    <property type="evidence" value="ECO:0007669"/>
    <property type="project" value="UniProtKB-KW"/>
</dbReference>
<evidence type="ECO:0000313" key="22">
    <source>
        <dbReference type="Proteomes" id="UP001153076"/>
    </source>
</evidence>
<evidence type="ECO:0000256" key="7">
    <source>
        <dbReference type="ARBA" id="ARBA00022723"/>
    </source>
</evidence>
<dbReference type="OrthoDB" id="2113341at2759"/>
<evidence type="ECO:0000313" key="21">
    <source>
        <dbReference type="EMBL" id="KAJ8428119.1"/>
    </source>
</evidence>
<feature type="signal peptide" evidence="19">
    <location>
        <begin position="1"/>
        <end position="26"/>
    </location>
</feature>
<dbReference type="EC" id="1.11.1.7" evidence="3 19"/>
<dbReference type="AlphaFoldDB" id="A0A9Q1JLI0"/>
<evidence type="ECO:0000256" key="3">
    <source>
        <dbReference type="ARBA" id="ARBA00012313"/>
    </source>
</evidence>
<dbReference type="PROSITE" id="PS00436">
    <property type="entry name" value="PEROXIDASE_2"/>
    <property type="match status" value="1"/>
</dbReference>